<dbReference type="PRINTS" id="PR00081">
    <property type="entry name" value="GDHRDH"/>
</dbReference>
<evidence type="ECO:0000313" key="4">
    <source>
        <dbReference type="EMBL" id="MBB4631966.1"/>
    </source>
</evidence>
<evidence type="ECO:0000256" key="1">
    <source>
        <dbReference type="ARBA" id="ARBA00006484"/>
    </source>
</evidence>
<dbReference type="PANTHER" id="PTHR43669:SF3">
    <property type="entry name" value="ALCOHOL DEHYDROGENASE, PUTATIVE (AFU_ORTHOLOGUE AFUA_3G03445)-RELATED"/>
    <property type="match status" value="1"/>
</dbReference>
<keyword evidence="2" id="KW-0560">Oxidoreductase</keyword>
<dbReference type="AlphaFoldDB" id="A0A7W7B0W8"/>
<gene>
    <name evidence="4" type="ORF">GGQ98_001583</name>
</gene>
<dbReference type="EMBL" id="JACHNZ010000015">
    <property type="protein sequence ID" value="MBB4631966.1"/>
    <property type="molecule type" value="Genomic_DNA"/>
</dbReference>
<sequence>MGFLDERCALAGRIAVVIGGGAGIGEAVSLALASAGVELAICDRDAEAVAATAVKARALGGRVHHATADVLDPASIEAFYVEVEAAFDHVDILVNLAGGTTRRPFMDTRPDHWEHDIQRNYRYVLQSCQRAVPLIRKSGRGGSIINFTTIEAHRGAGTFAVYAGAKAGLENFSRALAVELGPERIRVNTIAPDQTPSMGNWNAMREMGLDAIESLPPGYFEAA</sequence>
<name>A0A7W7B0W8_9SPHN</name>
<dbReference type="CDD" id="cd05233">
    <property type="entry name" value="SDR_c"/>
    <property type="match status" value="1"/>
</dbReference>
<evidence type="ECO:0000256" key="2">
    <source>
        <dbReference type="ARBA" id="ARBA00023002"/>
    </source>
</evidence>
<comment type="caution">
    <text evidence="4">The sequence shown here is derived from an EMBL/GenBank/DDBJ whole genome shotgun (WGS) entry which is preliminary data.</text>
</comment>
<dbReference type="InterPro" id="IPR002347">
    <property type="entry name" value="SDR_fam"/>
</dbReference>
<dbReference type="GO" id="GO:0016491">
    <property type="term" value="F:oxidoreductase activity"/>
    <property type="evidence" value="ECO:0007669"/>
    <property type="project" value="UniProtKB-KW"/>
</dbReference>
<dbReference type="InterPro" id="IPR036291">
    <property type="entry name" value="NAD(P)-bd_dom_sf"/>
</dbReference>
<dbReference type="Proteomes" id="UP000566324">
    <property type="component" value="Unassembled WGS sequence"/>
</dbReference>
<dbReference type="Gene3D" id="3.40.50.720">
    <property type="entry name" value="NAD(P)-binding Rossmann-like Domain"/>
    <property type="match status" value="1"/>
</dbReference>
<comment type="similarity">
    <text evidence="1 3">Belongs to the short-chain dehydrogenases/reductases (SDR) family.</text>
</comment>
<proteinExistence type="inferred from homology"/>
<reference evidence="4 5" key="1">
    <citation type="submission" date="2020-08" db="EMBL/GenBank/DDBJ databases">
        <title>Genomic Encyclopedia of Type Strains, Phase IV (KMG-IV): sequencing the most valuable type-strain genomes for metagenomic binning, comparative biology and taxonomic classification.</title>
        <authorList>
            <person name="Goeker M."/>
        </authorList>
    </citation>
    <scope>NUCLEOTIDE SEQUENCE [LARGE SCALE GENOMIC DNA]</scope>
    <source>
        <strain evidence="4 5">DSM 17328</strain>
    </source>
</reference>
<dbReference type="PRINTS" id="PR00080">
    <property type="entry name" value="SDRFAMILY"/>
</dbReference>
<keyword evidence="5" id="KW-1185">Reference proteome</keyword>
<dbReference type="PANTHER" id="PTHR43669">
    <property type="entry name" value="5-KETO-D-GLUCONATE 5-REDUCTASE"/>
    <property type="match status" value="1"/>
</dbReference>
<protein>
    <submittedName>
        <fullName evidence="4">NAD(P)-dependent dehydrogenase (Short-subunit alcohol dehydrogenase family)</fullName>
    </submittedName>
</protein>
<evidence type="ECO:0000256" key="3">
    <source>
        <dbReference type="RuleBase" id="RU000363"/>
    </source>
</evidence>
<dbReference type="Pfam" id="PF00106">
    <property type="entry name" value="adh_short"/>
    <property type="match status" value="1"/>
</dbReference>
<evidence type="ECO:0000313" key="5">
    <source>
        <dbReference type="Proteomes" id="UP000566324"/>
    </source>
</evidence>
<dbReference type="SUPFAM" id="SSF51735">
    <property type="entry name" value="NAD(P)-binding Rossmann-fold domains"/>
    <property type="match status" value="1"/>
</dbReference>
<accession>A0A7W7B0W8</accession>
<organism evidence="4 5">
    <name type="scientific">Sphingosinicella soli</name>
    <dbReference type="NCBI Taxonomy" id="333708"/>
    <lineage>
        <taxon>Bacteria</taxon>
        <taxon>Pseudomonadati</taxon>
        <taxon>Pseudomonadota</taxon>
        <taxon>Alphaproteobacteria</taxon>
        <taxon>Sphingomonadales</taxon>
        <taxon>Sphingosinicellaceae</taxon>
        <taxon>Sphingosinicella</taxon>
    </lineage>
</organism>